<keyword evidence="1" id="KW-0808">Transferase</keyword>
<gene>
    <name evidence="1" type="primary">ORF1</name>
</gene>
<reference evidence="1" key="1">
    <citation type="journal article" date="2022" name="Virus Evol.">
        <title>Three new clades of putative viral RNA-dependent RNA polymerases with rare or unique catalytic triads discovered in libraries of ORFans from powdery mildews and the yeast of oenological interest Starmerella bacillaris.</title>
        <authorList>
            <person name="Forgia M."/>
            <person name="Chiapello M."/>
            <person name="Daghino S."/>
            <person name="Pacifico D."/>
            <person name="Crucitti D."/>
            <person name="Oliva D."/>
            <person name="Ayllon M."/>
            <person name="Turina M."/>
            <person name="Turina M."/>
        </authorList>
    </citation>
    <scope>NUCLEOTIDE SEQUENCE</scope>
    <source>
        <strain evidence="1">DMGA</strain>
    </source>
</reference>
<organism evidence="1">
    <name type="scientific">Downy mildew lesion associated ormycovirus 4</name>
    <dbReference type="NCBI Taxonomy" id="3162772"/>
    <lineage>
        <taxon>Viruses</taxon>
        <taxon>Riboviria</taxon>
        <taxon>Orthornavirae</taxon>
        <taxon>Orpoviricetes</taxon>
        <taxon>Formycovirales</taxon>
        <taxon>Gammaormycoviridae</taxon>
        <taxon>Tormycovirus</taxon>
        <taxon>Tormycovirus unplasmoparae</taxon>
    </lineage>
</organism>
<proteinExistence type="predicted"/>
<keyword evidence="1" id="KW-0548">Nucleotidyltransferase</keyword>
<evidence type="ECO:0000313" key="1">
    <source>
        <dbReference type="EMBL" id="USW07209.1"/>
    </source>
</evidence>
<dbReference type="EMBL" id="OM272935">
    <property type="protein sequence ID" value="USW07209.1"/>
    <property type="molecule type" value="Genomic_RNA"/>
</dbReference>
<accession>A0AAT9QDZ1</accession>
<name>A0AAT9QDZ1_9VIRU</name>
<dbReference type="GO" id="GO:0003968">
    <property type="term" value="F:RNA-directed RNA polymerase activity"/>
    <property type="evidence" value="ECO:0007669"/>
    <property type="project" value="UniProtKB-KW"/>
</dbReference>
<keyword evidence="1" id="KW-0696">RNA-directed RNA polymerase</keyword>
<protein>
    <submittedName>
        <fullName evidence="1">RNA-dependent RNA polymerase</fullName>
    </submittedName>
</protein>
<reference evidence="1" key="2">
    <citation type="submission" date="2022-01" db="EMBL/GenBank/DDBJ databases">
        <authorList>
            <person name="Forgia M."/>
            <person name="Chiapello M."/>
            <person name="Daghino S."/>
            <person name="Pacifico D."/>
            <person name="Crucitti D."/>
            <person name="Oliva D."/>
            <person name="Turina M."/>
        </authorList>
    </citation>
    <scope>NUCLEOTIDE SEQUENCE</scope>
    <source>
        <strain evidence="1">DMGA</strain>
    </source>
</reference>
<sequence length="807" mass="95199">MKGNKSKKIPRLKNYIYQKDIDNCKPIVYSERNEYLLSQVGQKCRGLGLRHWKKLYHFMSKEKFDNSFICQIKISFYKFKLIRALDPGNSNDIIWIFKHLLTLEGQKFYKDCYEQCLDIDSTRARHTLMQLGRNYEHLVRVLDYMDKCDEGLMIPYGAFPLIYFEKSKMDLAFRPISDDIDYKEKEDTIRRYLFKLDLKELFIPPADILYKIGNNFYNDRGDIKKDYEKSSKYDSGFKYQAFMAQPLQPREVWLPSKKIKHNNLFWMIICRQFLKRDPTYPVSDPEVLWDRLKGMGHFMRFDISGFGFQYIRKYLEILVRCIEEMYPCSLMTIMADEAADIFNDVFVEMPNGEVVRPPRGIGLGYYEDLKTIVMISILDKYQPYSVYGDQGLIPTMTGWDALQSLISSGFIFDSDDKVWASSTADTSAWSVKWAGIRMSPKGYKVYKDLSSKILNLFFVREHWERKNGLFSFYKEYPKFYRINNKKLIKLYQLYFGDELYPNDTNTSFNDIGINANIQHTVGYKKDYRLSNYKVPYSDQLFELPYNTPFMHRKKNVWPIKVAKDFSKKRLAIYNNSPFIDSSVYYYVNPRLEYNSVFKPQGKLLPEWAEYLYIALHGASTGSFTYNLTSSKMKMGISEMSLSKDPLRAVASGGYKILDMHHRRPLACLEWQSTVEALSTVTKRHIDYIQRADLPVSVYWHEDPMYFNTPLIMDAKKRKRIEKETYSNDAGDSNESSELINLRNKLVKTLGSGIVTTLNDLVHVEEPDVEVNINEYVFDDDEIIPEEFNLDNYEFEETNNDHFEEEEW</sequence>